<evidence type="ECO:0000313" key="2">
    <source>
        <dbReference type="EMBL" id="QZN99791.1"/>
    </source>
</evidence>
<evidence type="ECO:0000313" key="3">
    <source>
        <dbReference type="Proteomes" id="UP000825701"/>
    </source>
</evidence>
<dbReference type="EMBL" id="CP081869">
    <property type="protein sequence ID" value="QZN99791.1"/>
    <property type="molecule type" value="Genomic_DNA"/>
</dbReference>
<protein>
    <submittedName>
        <fullName evidence="2">Uncharacterized protein</fullName>
    </submittedName>
</protein>
<keyword evidence="3" id="KW-1185">Reference proteome</keyword>
<sequence>MGKLIARHTIQMVLDGKRKAVVPGEEFEVKDAAEEKRLLATGAAFRKGAVDPDEDGVASGDPLFSPPAGPVSGETSPPSAAAVAKAAK</sequence>
<name>A0A9E6UKU1_9HYPH</name>
<organism evidence="2 3">
    <name type="scientific">Chenggangzhangella methanolivorans</name>
    <dbReference type="NCBI Taxonomy" id="1437009"/>
    <lineage>
        <taxon>Bacteria</taxon>
        <taxon>Pseudomonadati</taxon>
        <taxon>Pseudomonadota</taxon>
        <taxon>Alphaproteobacteria</taxon>
        <taxon>Hyphomicrobiales</taxon>
        <taxon>Methylopilaceae</taxon>
        <taxon>Chenggangzhangella</taxon>
    </lineage>
</organism>
<feature type="region of interest" description="Disordered" evidence="1">
    <location>
        <begin position="49"/>
        <end position="88"/>
    </location>
</feature>
<reference evidence="2" key="1">
    <citation type="submission" date="2021-08" db="EMBL/GenBank/DDBJ databases">
        <authorList>
            <person name="Zhang H."/>
            <person name="Xu M."/>
            <person name="Yu Z."/>
            <person name="Yang L."/>
            <person name="Cai Y."/>
        </authorList>
    </citation>
    <scope>NUCLEOTIDE SEQUENCE</scope>
    <source>
        <strain evidence="2">CHL1</strain>
    </source>
</reference>
<dbReference type="Proteomes" id="UP000825701">
    <property type="component" value="Chromosome"/>
</dbReference>
<proteinExistence type="predicted"/>
<dbReference type="RefSeq" id="WP_261402902.1">
    <property type="nucleotide sequence ID" value="NZ_CP081869.1"/>
</dbReference>
<dbReference type="AlphaFoldDB" id="A0A9E6UKU1"/>
<dbReference type="KEGG" id="cmet:K6K41_24530"/>
<gene>
    <name evidence="2" type="ORF">K6K41_24530</name>
</gene>
<accession>A0A9E6UKU1</accession>
<evidence type="ECO:0000256" key="1">
    <source>
        <dbReference type="SAM" id="MobiDB-lite"/>
    </source>
</evidence>